<dbReference type="Proteomes" id="UP000009046">
    <property type="component" value="Unassembled WGS sequence"/>
</dbReference>
<dbReference type="InParanoid" id="E0VCA3"/>
<dbReference type="Gene3D" id="2.120.10.30">
    <property type="entry name" value="TolB, C-terminal domain"/>
    <property type="match status" value="1"/>
</dbReference>
<keyword evidence="5" id="KW-0732">Signal</keyword>
<evidence type="ECO:0000256" key="2">
    <source>
        <dbReference type="ARBA" id="ARBA00009127"/>
    </source>
</evidence>
<proteinExistence type="inferred from homology"/>
<evidence type="ECO:0000313" key="6">
    <source>
        <dbReference type="EMBL" id="EEB11025.1"/>
    </source>
</evidence>
<name>E0VCA3_PEDHC</name>
<dbReference type="KEGG" id="phu:Phum_PHUM084880"/>
<feature type="signal peptide" evidence="5">
    <location>
        <begin position="1"/>
        <end position="18"/>
    </location>
</feature>
<dbReference type="GeneID" id="8231509"/>
<protein>
    <submittedName>
        <fullName evidence="6">Major royal jelly protein 4, putative</fullName>
    </submittedName>
</protein>
<dbReference type="PRINTS" id="PR01366">
    <property type="entry name" value="ROYALJELLY"/>
</dbReference>
<dbReference type="InterPro" id="IPR017996">
    <property type="entry name" value="MRJP/yellow-related"/>
</dbReference>
<dbReference type="OrthoDB" id="9977471at2759"/>
<dbReference type="GO" id="GO:0005576">
    <property type="term" value="C:extracellular region"/>
    <property type="evidence" value="ECO:0007669"/>
    <property type="project" value="UniProtKB-SubCell"/>
</dbReference>
<feature type="transmembrane region" description="Helical" evidence="4">
    <location>
        <begin position="468"/>
        <end position="492"/>
    </location>
</feature>
<reference evidence="7" key="3">
    <citation type="submission" date="2021-02" db="UniProtKB">
        <authorList>
            <consortium name="EnsemblMetazoa"/>
        </authorList>
    </citation>
    <scope>IDENTIFICATION</scope>
    <source>
        <strain evidence="7">USDA</strain>
    </source>
</reference>
<dbReference type="AlphaFoldDB" id="E0VCA3"/>
<keyword evidence="3" id="KW-0964">Secreted</keyword>
<dbReference type="EnsemblMetazoa" id="PHUM084880-RA">
    <property type="protein sequence ID" value="PHUM084880-PA"/>
    <property type="gene ID" value="PHUM084880"/>
</dbReference>
<gene>
    <name evidence="7" type="primary">8231509</name>
    <name evidence="6" type="ORF">Phum_PHUM084880</name>
</gene>
<dbReference type="EMBL" id="AAZO01001012">
    <property type="status" value="NOT_ANNOTATED_CDS"/>
    <property type="molecule type" value="Genomic_DNA"/>
</dbReference>
<evidence type="ECO:0000256" key="1">
    <source>
        <dbReference type="ARBA" id="ARBA00004613"/>
    </source>
</evidence>
<dbReference type="PANTHER" id="PTHR10009">
    <property type="entry name" value="PROTEIN YELLOW-RELATED"/>
    <property type="match status" value="1"/>
</dbReference>
<organism>
    <name type="scientific">Pediculus humanus subsp. corporis</name>
    <name type="common">Body louse</name>
    <dbReference type="NCBI Taxonomy" id="121224"/>
    <lineage>
        <taxon>Eukaryota</taxon>
        <taxon>Metazoa</taxon>
        <taxon>Ecdysozoa</taxon>
        <taxon>Arthropoda</taxon>
        <taxon>Hexapoda</taxon>
        <taxon>Insecta</taxon>
        <taxon>Pterygota</taxon>
        <taxon>Neoptera</taxon>
        <taxon>Paraneoptera</taxon>
        <taxon>Psocodea</taxon>
        <taxon>Troctomorpha</taxon>
        <taxon>Phthiraptera</taxon>
        <taxon>Anoplura</taxon>
        <taxon>Pediculidae</taxon>
        <taxon>Pediculus</taxon>
    </lineage>
</organism>
<keyword evidence="8" id="KW-1185">Reference proteome</keyword>
<dbReference type="HOGENOM" id="CLU_031076_3_0_1"/>
<dbReference type="Pfam" id="PF03022">
    <property type="entry name" value="MRJP"/>
    <property type="match status" value="1"/>
</dbReference>
<dbReference type="OMA" id="MWILDNG"/>
<evidence type="ECO:0000256" key="4">
    <source>
        <dbReference type="SAM" id="Phobius"/>
    </source>
</evidence>
<reference evidence="6" key="2">
    <citation type="submission" date="2007-04" db="EMBL/GenBank/DDBJ databases">
        <title>The genome of the human body louse.</title>
        <authorList>
            <consortium name="The Human Body Louse Genome Consortium"/>
            <person name="Kirkness E."/>
            <person name="Walenz B."/>
            <person name="Hass B."/>
            <person name="Bruggner R."/>
            <person name="Strausberg R."/>
        </authorList>
    </citation>
    <scope>NUCLEOTIDE SEQUENCE</scope>
    <source>
        <strain evidence="6">USDA</strain>
    </source>
</reference>
<dbReference type="CTD" id="8231509"/>
<accession>E0VCA3</accession>
<dbReference type="VEuPathDB" id="VectorBase:PHUM084880"/>
<keyword evidence="4" id="KW-0812">Transmembrane</keyword>
<evidence type="ECO:0000313" key="7">
    <source>
        <dbReference type="EnsemblMetazoa" id="PHUM084880-PA"/>
    </source>
</evidence>
<keyword evidence="4" id="KW-1133">Transmembrane helix</keyword>
<evidence type="ECO:0000256" key="3">
    <source>
        <dbReference type="ARBA" id="ARBA00022525"/>
    </source>
</evidence>
<reference evidence="6" key="1">
    <citation type="submission" date="2007-04" db="EMBL/GenBank/DDBJ databases">
        <title>Annotation of Pediculus humanus corporis strain USDA.</title>
        <authorList>
            <person name="Kirkness E."/>
            <person name="Hannick L."/>
            <person name="Hass B."/>
            <person name="Bruggner R."/>
            <person name="Lawson D."/>
            <person name="Bidwell S."/>
            <person name="Joardar V."/>
            <person name="Caler E."/>
            <person name="Walenz B."/>
            <person name="Inman J."/>
            <person name="Schobel S."/>
            <person name="Galinsky K."/>
            <person name="Amedeo P."/>
            <person name="Strausberg R."/>
        </authorList>
    </citation>
    <scope>NUCLEOTIDE SEQUENCE</scope>
    <source>
        <strain evidence="6">USDA</strain>
    </source>
</reference>
<comment type="subcellular location">
    <subcellularLocation>
        <location evidence="1">Secreted</location>
    </subcellularLocation>
</comment>
<dbReference type="PANTHER" id="PTHR10009:SF18">
    <property type="entry name" value="PROTEIN YELLOW-LIKE PROTEIN"/>
    <property type="match status" value="1"/>
</dbReference>
<dbReference type="InterPro" id="IPR011042">
    <property type="entry name" value="6-blade_b-propeller_TolB-like"/>
</dbReference>
<feature type="chain" id="PRO_5011412455" evidence="5">
    <location>
        <begin position="19"/>
        <end position="493"/>
    </location>
</feature>
<dbReference type="RefSeq" id="XP_002423763.1">
    <property type="nucleotide sequence ID" value="XM_002423718.1"/>
</dbReference>
<dbReference type="eggNOG" id="ENOG502R874">
    <property type="taxonomic scope" value="Eukaryota"/>
</dbReference>
<sequence>MLSVQFILICALVGRINSQGWSTGDNNNYNRNYGQNDHYSNNAFGFGGSGNTLEPFRMVYEWKQLDYNWFDEMTRTQSLNNKRYIPENNALVGVKAWRDRIFVTIPRWKEGVPVTLASVPSQPSPNNMSPRLEAFPNWEMQEIGNCSALQFVQSMEIDTEGRMWIIDTGRINLMSGSGQDSRCPPKLDFLEITIHRLLSEIHLTKTISELLKCLTFLVIYLNDIVLDNSNGWYAYITDMGDDPGIIVYSLRDDRSWKVKDATSMRSDPDTNFVSVNNIDIDLQRKNLDGIALSPVMGYDRTLYYCPLGSYNLYSVPTSVLKNPNLSSDISSSVKDLGRKQSISDGMVMDNRGFLYYGLLGQNAVVSWDSNRGTRIDDGSRILARDNNLLQWPDSFAIDDSGNLYVVSNRLQNYITGRVNLNEPNYRILRAPLGIRSYMYPADTSRRGGGFDGQSNGYDNYWGSGYNSYYYNFAGTPSVNVFLLVSFSFFLIVR</sequence>
<evidence type="ECO:0000313" key="8">
    <source>
        <dbReference type="Proteomes" id="UP000009046"/>
    </source>
</evidence>
<dbReference type="SUPFAM" id="SSF63829">
    <property type="entry name" value="Calcium-dependent phosphotriesterase"/>
    <property type="match status" value="1"/>
</dbReference>
<dbReference type="EMBL" id="DS235051">
    <property type="protein sequence ID" value="EEB11025.1"/>
    <property type="molecule type" value="Genomic_DNA"/>
</dbReference>
<evidence type="ECO:0000256" key="5">
    <source>
        <dbReference type="SAM" id="SignalP"/>
    </source>
</evidence>
<keyword evidence="4" id="KW-0472">Membrane</keyword>
<comment type="similarity">
    <text evidence="2">Belongs to the major royal jelly protein family.</text>
</comment>